<feature type="non-terminal residue" evidence="1">
    <location>
        <position position="10"/>
    </location>
</feature>
<accession>A0A815WP56</accession>
<gene>
    <name evidence="1" type="ORF">KQP761_LOCUS17698</name>
</gene>
<proteinExistence type="predicted"/>
<organism evidence="1 2">
    <name type="scientific">Rotaria magnacalcarata</name>
    <dbReference type="NCBI Taxonomy" id="392030"/>
    <lineage>
        <taxon>Eukaryota</taxon>
        <taxon>Metazoa</taxon>
        <taxon>Spiralia</taxon>
        <taxon>Gnathifera</taxon>
        <taxon>Rotifera</taxon>
        <taxon>Eurotatoria</taxon>
        <taxon>Bdelloidea</taxon>
        <taxon>Philodinida</taxon>
        <taxon>Philodinidae</taxon>
        <taxon>Rotaria</taxon>
    </lineage>
</organism>
<comment type="caution">
    <text evidence="1">The sequence shown here is derived from an EMBL/GenBank/DDBJ whole genome shotgun (WGS) entry which is preliminary data.</text>
</comment>
<evidence type="ECO:0000313" key="1">
    <source>
        <dbReference type="EMBL" id="CAF1551680.1"/>
    </source>
</evidence>
<reference evidence="1" key="1">
    <citation type="submission" date="2021-02" db="EMBL/GenBank/DDBJ databases">
        <authorList>
            <person name="Nowell W R."/>
        </authorList>
    </citation>
    <scope>NUCLEOTIDE SEQUENCE</scope>
</reference>
<dbReference type="EMBL" id="CAJNOW010008971">
    <property type="protein sequence ID" value="CAF1551680.1"/>
    <property type="molecule type" value="Genomic_DNA"/>
</dbReference>
<sequence>MLGGYTLWGQ</sequence>
<evidence type="ECO:0000313" key="2">
    <source>
        <dbReference type="Proteomes" id="UP000663834"/>
    </source>
</evidence>
<protein>
    <submittedName>
        <fullName evidence="1">Uncharacterized protein</fullName>
    </submittedName>
</protein>
<dbReference type="Proteomes" id="UP000663834">
    <property type="component" value="Unassembled WGS sequence"/>
</dbReference>
<name>A0A815WP56_9BILA</name>